<protein>
    <submittedName>
        <fullName evidence="1">Uncharacterized protein</fullName>
    </submittedName>
</protein>
<dbReference type="InParanoid" id="E9HBM5"/>
<gene>
    <name evidence="1" type="ORF">DAPPUDRAFT_327746</name>
</gene>
<dbReference type="AlphaFoldDB" id="E9HBM5"/>
<dbReference type="KEGG" id="dpx:DAPPUDRAFT_327746"/>
<accession>E9HBM5</accession>
<evidence type="ECO:0000313" key="2">
    <source>
        <dbReference type="Proteomes" id="UP000000305"/>
    </source>
</evidence>
<sequence>MEGAPFAKDRSPRLTWRVQGTRSRSDEDKRRLREFSRGMIRRDRKQQCKSGTIVDDNRQSIDVSYVSSLLFDHIHLKAFMEASETVDVLLDVNCKDFYMDVCLGYKSAGNQKPSQQLTED</sequence>
<organism evidence="1 2">
    <name type="scientific">Daphnia pulex</name>
    <name type="common">Water flea</name>
    <dbReference type="NCBI Taxonomy" id="6669"/>
    <lineage>
        <taxon>Eukaryota</taxon>
        <taxon>Metazoa</taxon>
        <taxon>Ecdysozoa</taxon>
        <taxon>Arthropoda</taxon>
        <taxon>Crustacea</taxon>
        <taxon>Branchiopoda</taxon>
        <taxon>Diplostraca</taxon>
        <taxon>Cladocera</taxon>
        <taxon>Anomopoda</taxon>
        <taxon>Daphniidae</taxon>
        <taxon>Daphnia</taxon>
    </lineage>
</organism>
<reference evidence="1 2" key="1">
    <citation type="journal article" date="2011" name="Science">
        <title>The ecoresponsive genome of Daphnia pulex.</title>
        <authorList>
            <person name="Colbourne J.K."/>
            <person name="Pfrender M.E."/>
            <person name="Gilbert D."/>
            <person name="Thomas W.K."/>
            <person name="Tucker A."/>
            <person name="Oakley T.H."/>
            <person name="Tokishita S."/>
            <person name="Aerts A."/>
            <person name="Arnold G.J."/>
            <person name="Basu M.K."/>
            <person name="Bauer D.J."/>
            <person name="Caceres C.E."/>
            <person name="Carmel L."/>
            <person name="Casola C."/>
            <person name="Choi J.H."/>
            <person name="Detter J.C."/>
            <person name="Dong Q."/>
            <person name="Dusheyko S."/>
            <person name="Eads B.D."/>
            <person name="Frohlich T."/>
            <person name="Geiler-Samerotte K.A."/>
            <person name="Gerlach D."/>
            <person name="Hatcher P."/>
            <person name="Jogdeo S."/>
            <person name="Krijgsveld J."/>
            <person name="Kriventseva E.V."/>
            <person name="Kultz D."/>
            <person name="Laforsch C."/>
            <person name="Lindquist E."/>
            <person name="Lopez J."/>
            <person name="Manak J.R."/>
            <person name="Muller J."/>
            <person name="Pangilinan J."/>
            <person name="Patwardhan R.P."/>
            <person name="Pitluck S."/>
            <person name="Pritham E.J."/>
            <person name="Rechtsteiner A."/>
            <person name="Rho M."/>
            <person name="Rogozin I.B."/>
            <person name="Sakarya O."/>
            <person name="Salamov A."/>
            <person name="Schaack S."/>
            <person name="Shapiro H."/>
            <person name="Shiga Y."/>
            <person name="Skalitzky C."/>
            <person name="Smith Z."/>
            <person name="Souvorov A."/>
            <person name="Sung W."/>
            <person name="Tang Z."/>
            <person name="Tsuchiya D."/>
            <person name="Tu H."/>
            <person name="Vos H."/>
            <person name="Wang M."/>
            <person name="Wolf Y.I."/>
            <person name="Yamagata H."/>
            <person name="Yamada T."/>
            <person name="Ye Y."/>
            <person name="Shaw J.R."/>
            <person name="Andrews J."/>
            <person name="Crease T.J."/>
            <person name="Tang H."/>
            <person name="Lucas S.M."/>
            <person name="Robertson H.M."/>
            <person name="Bork P."/>
            <person name="Koonin E.V."/>
            <person name="Zdobnov E.M."/>
            <person name="Grigoriev I.V."/>
            <person name="Lynch M."/>
            <person name="Boore J.L."/>
        </authorList>
    </citation>
    <scope>NUCLEOTIDE SEQUENCE [LARGE SCALE GENOMIC DNA]</scope>
</reference>
<dbReference type="HOGENOM" id="CLU_2051971_0_0_1"/>
<dbReference type="EMBL" id="GL732616">
    <property type="protein sequence ID" value="EFX70873.1"/>
    <property type="molecule type" value="Genomic_DNA"/>
</dbReference>
<name>E9HBM5_DAPPU</name>
<keyword evidence="2" id="KW-1185">Reference proteome</keyword>
<evidence type="ECO:0000313" key="1">
    <source>
        <dbReference type="EMBL" id="EFX70873.1"/>
    </source>
</evidence>
<proteinExistence type="predicted"/>
<dbReference type="Proteomes" id="UP000000305">
    <property type="component" value="Unassembled WGS sequence"/>
</dbReference>